<feature type="compositionally biased region" description="Basic and acidic residues" evidence="1">
    <location>
        <begin position="26"/>
        <end position="45"/>
    </location>
</feature>
<comment type="caution">
    <text evidence="2">The sequence shown here is derived from an EMBL/GenBank/DDBJ whole genome shotgun (WGS) entry which is preliminary data.</text>
</comment>
<evidence type="ECO:0000313" key="2">
    <source>
        <dbReference type="EMBL" id="MED6203523.1"/>
    </source>
</evidence>
<dbReference type="Proteomes" id="UP001341840">
    <property type="component" value="Unassembled WGS sequence"/>
</dbReference>
<evidence type="ECO:0000256" key="1">
    <source>
        <dbReference type="SAM" id="MobiDB-lite"/>
    </source>
</evidence>
<dbReference type="EMBL" id="JASCZI010238188">
    <property type="protein sequence ID" value="MED6203523.1"/>
    <property type="molecule type" value="Genomic_DNA"/>
</dbReference>
<feature type="region of interest" description="Disordered" evidence="1">
    <location>
        <begin position="16"/>
        <end position="54"/>
    </location>
</feature>
<organism evidence="2 3">
    <name type="scientific">Stylosanthes scabra</name>
    <dbReference type="NCBI Taxonomy" id="79078"/>
    <lineage>
        <taxon>Eukaryota</taxon>
        <taxon>Viridiplantae</taxon>
        <taxon>Streptophyta</taxon>
        <taxon>Embryophyta</taxon>
        <taxon>Tracheophyta</taxon>
        <taxon>Spermatophyta</taxon>
        <taxon>Magnoliopsida</taxon>
        <taxon>eudicotyledons</taxon>
        <taxon>Gunneridae</taxon>
        <taxon>Pentapetalae</taxon>
        <taxon>rosids</taxon>
        <taxon>fabids</taxon>
        <taxon>Fabales</taxon>
        <taxon>Fabaceae</taxon>
        <taxon>Papilionoideae</taxon>
        <taxon>50 kb inversion clade</taxon>
        <taxon>dalbergioids sensu lato</taxon>
        <taxon>Dalbergieae</taxon>
        <taxon>Pterocarpus clade</taxon>
        <taxon>Stylosanthes</taxon>
    </lineage>
</organism>
<gene>
    <name evidence="2" type="ORF">PIB30_116206</name>
</gene>
<reference evidence="2 3" key="1">
    <citation type="journal article" date="2023" name="Plants (Basel)">
        <title>Bridging the Gap: Combining Genomics and Transcriptomics Approaches to Understand Stylosanthes scabra, an Orphan Legume from the Brazilian Caatinga.</title>
        <authorList>
            <person name="Ferreira-Neto J.R.C."/>
            <person name="da Silva M.D."/>
            <person name="Binneck E."/>
            <person name="de Melo N.F."/>
            <person name="da Silva R.H."/>
            <person name="de Melo A.L.T.M."/>
            <person name="Pandolfi V."/>
            <person name="Bustamante F.O."/>
            <person name="Brasileiro-Vidal A.C."/>
            <person name="Benko-Iseppon A.M."/>
        </authorList>
    </citation>
    <scope>NUCLEOTIDE SEQUENCE [LARGE SCALE GENOMIC DNA]</scope>
    <source>
        <tissue evidence="2">Leaves</tissue>
    </source>
</reference>
<evidence type="ECO:0000313" key="3">
    <source>
        <dbReference type="Proteomes" id="UP001341840"/>
    </source>
</evidence>
<accession>A0ABU6Y478</accession>
<name>A0ABU6Y478_9FABA</name>
<feature type="non-terminal residue" evidence="2">
    <location>
        <position position="54"/>
    </location>
</feature>
<keyword evidence="3" id="KW-1185">Reference proteome</keyword>
<proteinExistence type="predicted"/>
<protein>
    <submittedName>
        <fullName evidence="2">Uncharacterized protein</fullName>
    </submittedName>
</protein>
<sequence>MEVRVVARWLDGGEDELAAGRSGGRRSTEAWERRTTTDGDRRSTEGKTAIETLR</sequence>